<dbReference type="AlphaFoldDB" id="A0A6J4IB13"/>
<evidence type="ECO:0000256" key="1">
    <source>
        <dbReference type="SAM" id="MobiDB-lite"/>
    </source>
</evidence>
<organism evidence="2">
    <name type="scientific">uncultured Mycobacteriales bacterium</name>
    <dbReference type="NCBI Taxonomy" id="581187"/>
    <lineage>
        <taxon>Bacteria</taxon>
        <taxon>Bacillati</taxon>
        <taxon>Actinomycetota</taxon>
        <taxon>Actinomycetes</taxon>
        <taxon>Mycobacteriales</taxon>
        <taxon>environmental samples</taxon>
    </lineage>
</organism>
<name>A0A6J4IB13_9ACTN</name>
<dbReference type="EC" id="1.14.13.149" evidence="2"/>
<keyword evidence="2" id="KW-0560">Oxidoreductase</keyword>
<dbReference type="EMBL" id="CADCTP010000158">
    <property type="protein sequence ID" value="CAA9246236.1"/>
    <property type="molecule type" value="Genomic_DNA"/>
</dbReference>
<gene>
    <name evidence="2" type="ORF">AVDCRST_MAG41-1715</name>
</gene>
<sequence length="64" mass="7001">DRGGVAGVRGVRPRPAELGPRARGIAARGRRGDGAAQRARRLHPAQRGREHLGGARRPDHRRRL</sequence>
<accession>A0A6J4IB13</accession>
<feature type="region of interest" description="Disordered" evidence="1">
    <location>
        <begin position="1"/>
        <end position="64"/>
    </location>
</feature>
<feature type="compositionally biased region" description="Basic and acidic residues" evidence="1">
    <location>
        <begin position="47"/>
        <end position="57"/>
    </location>
</feature>
<proteinExistence type="predicted"/>
<evidence type="ECO:0000313" key="2">
    <source>
        <dbReference type="EMBL" id="CAA9246236.1"/>
    </source>
</evidence>
<reference evidence="2" key="1">
    <citation type="submission" date="2020-02" db="EMBL/GenBank/DDBJ databases">
        <authorList>
            <person name="Meier V. D."/>
        </authorList>
    </citation>
    <scope>NUCLEOTIDE SEQUENCE</scope>
    <source>
        <strain evidence="2">AVDCRST_MAG41</strain>
    </source>
</reference>
<feature type="non-terminal residue" evidence="2">
    <location>
        <position position="1"/>
    </location>
</feature>
<protein>
    <submittedName>
        <fullName evidence="2">1,2-phenylacetyl-CoA epoxidase, subunit B</fullName>
        <ecNumber evidence="2">1.14.13.149</ecNumber>
    </submittedName>
</protein>
<dbReference type="GO" id="GO:0097266">
    <property type="term" value="F:phenylacetyl-CoA 1,2-epoxidase activity"/>
    <property type="evidence" value="ECO:0007669"/>
    <property type="project" value="UniProtKB-EC"/>
</dbReference>
<feature type="non-terminal residue" evidence="2">
    <location>
        <position position="64"/>
    </location>
</feature>